<dbReference type="EMBL" id="CAMPGE010003047">
    <property type="protein sequence ID" value="CAI2361871.1"/>
    <property type="molecule type" value="Genomic_DNA"/>
</dbReference>
<feature type="coiled-coil region" evidence="2">
    <location>
        <begin position="401"/>
        <end position="486"/>
    </location>
</feature>
<evidence type="ECO:0000313" key="5">
    <source>
        <dbReference type="EMBL" id="CAI2361871.1"/>
    </source>
</evidence>
<dbReference type="PANTHER" id="PTHR15668">
    <property type="entry name" value="JM1 PROTEIN"/>
    <property type="match status" value="1"/>
</dbReference>
<dbReference type="GO" id="GO:2000060">
    <property type="term" value="P:positive regulation of ubiquitin-dependent protein catabolic process"/>
    <property type="evidence" value="ECO:0007669"/>
    <property type="project" value="TreeGrafter"/>
</dbReference>
<gene>
    <name evidence="5" type="ORF">ECRASSUSDP1_LOCUS3185</name>
</gene>
<evidence type="ECO:0000256" key="1">
    <source>
        <dbReference type="ARBA" id="ARBA00006438"/>
    </source>
</evidence>
<feature type="coiled-coil region" evidence="2">
    <location>
        <begin position="348"/>
        <end position="375"/>
    </location>
</feature>
<feature type="domain" description="CCDC22 coiled-coil" evidence="3">
    <location>
        <begin position="264"/>
        <end position="544"/>
    </location>
</feature>
<evidence type="ECO:0000256" key="2">
    <source>
        <dbReference type="SAM" id="Coils"/>
    </source>
</evidence>
<dbReference type="Pfam" id="PF05667">
    <property type="entry name" value="CCDC22_CC"/>
    <property type="match status" value="1"/>
</dbReference>
<comment type="similarity">
    <text evidence="1">Belongs to the CCDC22 family.</text>
</comment>
<dbReference type="InterPro" id="IPR008530">
    <property type="entry name" value="CCDC22"/>
</dbReference>
<comment type="caution">
    <text evidence="5">The sequence shown here is derived from an EMBL/GenBank/DDBJ whole genome shotgun (WGS) entry which is preliminary data.</text>
</comment>
<dbReference type="PANTHER" id="PTHR15668:SF4">
    <property type="entry name" value="COILED-COIL DOMAIN-CONTAINING PROTEIN 22"/>
    <property type="match status" value="1"/>
</dbReference>
<keyword evidence="2" id="KW-0175">Coiled coil</keyword>
<organism evidence="5 6">
    <name type="scientific">Euplotes crassus</name>
    <dbReference type="NCBI Taxonomy" id="5936"/>
    <lineage>
        <taxon>Eukaryota</taxon>
        <taxon>Sar</taxon>
        <taxon>Alveolata</taxon>
        <taxon>Ciliophora</taxon>
        <taxon>Intramacronucleata</taxon>
        <taxon>Spirotrichea</taxon>
        <taxon>Hypotrichia</taxon>
        <taxon>Euplotida</taxon>
        <taxon>Euplotidae</taxon>
        <taxon>Moneuplotes</taxon>
    </lineage>
</organism>
<protein>
    <submittedName>
        <fullName evidence="5">Uncharacterized protein</fullName>
    </submittedName>
</protein>
<dbReference type="Proteomes" id="UP001295684">
    <property type="component" value="Unassembled WGS sequence"/>
</dbReference>
<evidence type="ECO:0000259" key="3">
    <source>
        <dbReference type="Pfam" id="PF05667"/>
    </source>
</evidence>
<proteinExistence type="inferred from homology"/>
<feature type="domain" description="CCDC22 N-terminal" evidence="4">
    <location>
        <begin position="1"/>
        <end position="112"/>
    </location>
</feature>
<accession>A0AAD1U807</accession>
<name>A0AAD1U807_EUPCR</name>
<dbReference type="GO" id="GO:0097602">
    <property type="term" value="F:cullin family protein binding"/>
    <property type="evidence" value="ECO:0007669"/>
    <property type="project" value="TreeGrafter"/>
</dbReference>
<dbReference type="InterPro" id="IPR048349">
    <property type="entry name" value="CCDC22_N"/>
</dbReference>
<dbReference type="InterPro" id="IPR048348">
    <property type="entry name" value="CCDC22_CC"/>
</dbReference>
<keyword evidence="6" id="KW-1185">Reference proteome</keyword>
<evidence type="ECO:0000259" key="4">
    <source>
        <dbReference type="Pfam" id="PF21674"/>
    </source>
</evidence>
<dbReference type="AlphaFoldDB" id="A0AAD1U807"/>
<dbReference type="Pfam" id="PF21674">
    <property type="entry name" value="CCDC22_N"/>
    <property type="match status" value="1"/>
</dbReference>
<evidence type="ECO:0000313" key="6">
    <source>
        <dbReference type="Proteomes" id="UP001295684"/>
    </source>
</evidence>
<reference evidence="5" key="1">
    <citation type="submission" date="2023-07" db="EMBL/GenBank/DDBJ databases">
        <authorList>
            <consortium name="AG Swart"/>
            <person name="Singh M."/>
            <person name="Singh A."/>
            <person name="Seah K."/>
            <person name="Emmerich C."/>
        </authorList>
    </citation>
    <scope>NUCLEOTIDE SEQUENCE</scope>
    <source>
        <strain evidence="5">DP1</strain>
    </source>
</reference>
<sequence length="577" mass="68444">MDEADQILVTDLNGLGIKVDTLQEVKSNTFVYAIGVVLGNIGKLLGQNNFMTEEKLRTTQNFEEVSNKFQVCQVLVSYLKKLGFYYDVNFNHFFYPNIHQIRRILGFLFEYISKKEEEIALAARGEAGEFGADGEENNYEFMTKRRLKKWVKKPWIMPEFYVETKNTFLRNRRKIRVLDERDKELLSNTKNKKVLGVHEFLDQVKVFNERINFKNESLNPVKIADTSFYKAFETEQNDTNDFLDDGENEMEIKRREFYEEKQRAFENLRDLIPRKPRNINEIIRSRQKFAPEEDQDIEEYNLFNRNVKVMESKEEDMNIDEQIQIKKKAWKKKKDMLSELESLQQKGIAGLDQEIADLEAKFSELQKQLDEYQKPIEEEIRTGNEELQDMKLEYGFKANQIKDIKKQIKKALAELKYKKEMLKFMEEEYSKIPKDINRNQYIKRINEVVNNVKLQQEEIQRSLKDLTSIQEEISDEIRKISKLDKEIEDMLFKPAQKDKIAKKIYEEYLSLKDAFSKLIETVQSQNLAKNATKEVSSNIEAFKGKYKNFEDYKKIEDDLVKMQEENAKLEAYISKNA</sequence>